<dbReference type="EMBL" id="JAHYIQ010000003">
    <property type="protein sequence ID" value="KAK1133459.1"/>
    <property type="molecule type" value="Genomic_DNA"/>
</dbReference>
<name>A0AA40KUV1_9HYME</name>
<organism evidence="2 3">
    <name type="scientific">Melipona bicolor</name>
    <dbReference type="NCBI Taxonomy" id="60889"/>
    <lineage>
        <taxon>Eukaryota</taxon>
        <taxon>Metazoa</taxon>
        <taxon>Ecdysozoa</taxon>
        <taxon>Arthropoda</taxon>
        <taxon>Hexapoda</taxon>
        <taxon>Insecta</taxon>
        <taxon>Pterygota</taxon>
        <taxon>Neoptera</taxon>
        <taxon>Endopterygota</taxon>
        <taxon>Hymenoptera</taxon>
        <taxon>Apocrita</taxon>
        <taxon>Aculeata</taxon>
        <taxon>Apoidea</taxon>
        <taxon>Anthophila</taxon>
        <taxon>Apidae</taxon>
        <taxon>Melipona</taxon>
    </lineage>
</organism>
<comment type="caution">
    <text evidence="2">The sequence shown here is derived from an EMBL/GenBank/DDBJ whole genome shotgun (WGS) entry which is preliminary data.</text>
</comment>
<gene>
    <name evidence="2" type="ORF">K0M31_011266</name>
</gene>
<reference evidence="2" key="1">
    <citation type="submission" date="2021-10" db="EMBL/GenBank/DDBJ databases">
        <title>Melipona bicolor Genome sequencing and assembly.</title>
        <authorList>
            <person name="Araujo N.S."/>
            <person name="Arias M.C."/>
        </authorList>
    </citation>
    <scope>NUCLEOTIDE SEQUENCE</scope>
    <source>
        <strain evidence="2">USP_2M_L1-L4_2017</strain>
        <tissue evidence="2">Whole body</tissue>
    </source>
</reference>
<protein>
    <submittedName>
        <fullName evidence="2">Uncharacterized protein</fullName>
    </submittedName>
</protein>
<evidence type="ECO:0000256" key="1">
    <source>
        <dbReference type="SAM" id="MobiDB-lite"/>
    </source>
</evidence>
<evidence type="ECO:0000313" key="3">
    <source>
        <dbReference type="Proteomes" id="UP001177670"/>
    </source>
</evidence>
<evidence type="ECO:0000313" key="2">
    <source>
        <dbReference type="EMBL" id="KAK1133459.1"/>
    </source>
</evidence>
<dbReference type="Proteomes" id="UP001177670">
    <property type="component" value="Unassembled WGS sequence"/>
</dbReference>
<keyword evidence="3" id="KW-1185">Reference proteome</keyword>
<feature type="compositionally biased region" description="Low complexity" evidence="1">
    <location>
        <begin position="1"/>
        <end position="13"/>
    </location>
</feature>
<sequence length="100" mass="11066">MTTATTTLAASSTKLDVEAEDDEEPPTTFEALDMDLVNGPNPWLPAYGFQLQHRSHFQPVHEDLRTNDAAIASRKKSGRFAWISQFPFCVSLALIRSNGS</sequence>
<accession>A0AA40KUV1</accession>
<feature type="region of interest" description="Disordered" evidence="1">
    <location>
        <begin position="1"/>
        <end position="24"/>
    </location>
</feature>
<dbReference type="AlphaFoldDB" id="A0AA40KUV1"/>
<proteinExistence type="predicted"/>